<dbReference type="PANTHER" id="PTHR43601">
    <property type="entry name" value="THIOREDOXIN, MITOCHONDRIAL"/>
    <property type="match status" value="1"/>
</dbReference>
<dbReference type="SUPFAM" id="SSF52833">
    <property type="entry name" value="Thioredoxin-like"/>
    <property type="match status" value="1"/>
</dbReference>
<name>A0A9W7GKD8_9STRA</name>
<dbReference type="EMBL" id="BRYA01000341">
    <property type="protein sequence ID" value="GMI47339.1"/>
    <property type="molecule type" value="Genomic_DNA"/>
</dbReference>
<reference evidence="6" key="1">
    <citation type="journal article" date="2023" name="Commun. Biol.">
        <title>Genome analysis of Parmales, the sister group of diatoms, reveals the evolutionary specialization of diatoms from phago-mixotrophs to photoautotrophs.</title>
        <authorList>
            <person name="Ban H."/>
            <person name="Sato S."/>
            <person name="Yoshikawa S."/>
            <person name="Yamada K."/>
            <person name="Nakamura Y."/>
            <person name="Ichinomiya M."/>
            <person name="Sato N."/>
            <person name="Blanc-Mathieu R."/>
            <person name="Endo H."/>
            <person name="Kuwata A."/>
            <person name="Ogata H."/>
        </authorList>
    </citation>
    <scope>NUCLEOTIDE SEQUENCE [LARGE SCALE GENOMIC DNA]</scope>
</reference>
<organism evidence="5 6">
    <name type="scientific">Triparma columacea</name>
    <dbReference type="NCBI Taxonomy" id="722753"/>
    <lineage>
        <taxon>Eukaryota</taxon>
        <taxon>Sar</taxon>
        <taxon>Stramenopiles</taxon>
        <taxon>Ochrophyta</taxon>
        <taxon>Bolidophyceae</taxon>
        <taxon>Parmales</taxon>
        <taxon>Triparmaceae</taxon>
        <taxon>Triparma</taxon>
    </lineage>
</organism>
<keyword evidence="6" id="KW-1185">Reference proteome</keyword>
<sequence>MRRLVFILLAIVFTDGFTQLPTTSRIQTQLRYNDPPNEPESTTKPASAGGSRAERLVTELTSQSEYLQFLKECAEDDNLACVKFHADWCKSCQAFGVKFSRLSTRSPPHVRYASLEFGSNPNLCRSLGVTHLPSVQFYDGGRGKVDSFSCSPKNFAKVKDAVERLLEEKEGERAAGGEN</sequence>
<dbReference type="OrthoDB" id="38304at2759"/>
<evidence type="ECO:0000256" key="2">
    <source>
        <dbReference type="SAM" id="MobiDB-lite"/>
    </source>
</evidence>
<dbReference type="Gene3D" id="3.40.30.10">
    <property type="entry name" value="Glutaredoxin"/>
    <property type="match status" value="1"/>
</dbReference>
<evidence type="ECO:0000256" key="1">
    <source>
        <dbReference type="ARBA" id="ARBA00008987"/>
    </source>
</evidence>
<dbReference type="PANTHER" id="PTHR43601:SF32">
    <property type="entry name" value="THIOREDOXIN-LIKE 2-2, CHLOROPLASTIC"/>
    <property type="match status" value="1"/>
</dbReference>
<evidence type="ECO:0000256" key="3">
    <source>
        <dbReference type="SAM" id="SignalP"/>
    </source>
</evidence>
<evidence type="ECO:0000313" key="5">
    <source>
        <dbReference type="EMBL" id="GMI47339.1"/>
    </source>
</evidence>
<evidence type="ECO:0000259" key="4">
    <source>
        <dbReference type="PROSITE" id="PS51352"/>
    </source>
</evidence>
<comment type="caution">
    <text evidence="5">The sequence shown here is derived from an EMBL/GenBank/DDBJ whole genome shotgun (WGS) entry which is preliminary data.</text>
</comment>
<gene>
    <name evidence="5" type="ORF">TrCOL_g11207</name>
</gene>
<dbReference type="Proteomes" id="UP001165065">
    <property type="component" value="Unassembled WGS sequence"/>
</dbReference>
<feature type="chain" id="PRO_5040898981" description="Thioredoxin domain-containing protein" evidence="3">
    <location>
        <begin position="17"/>
        <end position="179"/>
    </location>
</feature>
<dbReference type="GO" id="GO:0045454">
    <property type="term" value="P:cell redox homeostasis"/>
    <property type="evidence" value="ECO:0007669"/>
    <property type="project" value="TreeGrafter"/>
</dbReference>
<dbReference type="Pfam" id="PF00085">
    <property type="entry name" value="Thioredoxin"/>
    <property type="match status" value="1"/>
</dbReference>
<dbReference type="PROSITE" id="PS51352">
    <property type="entry name" value="THIOREDOXIN_2"/>
    <property type="match status" value="1"/>
</dbReference>
<feature type="signal peptide" evidence="3">
    <location>
        <begin position="1"/>
        <end position="16"/>
    </location>
</feature>
<dbReference type="InterPro" id="IPR013766">
    <property type="entry name" value="Thioredoxin_domain"/>
</dbReference>
<evidence type="ECO:0000313" key="6">
    <source>
        <dbReference type="Proteomes" id="UP001165065"/>
    </source>
</evidence>
<accession>A0A9W7GKD8</accession>
<dbReference type="AlphaFoldDB" id="A0A9W7GKD8"/>
<dbReference type="CDD" id="cd02947">
    <property type="entry name" value="TRX_family"/>
    <property type="match status" value="1"/>
</dbReference>
<keyword evidence="3" id="KW-0732">Signal</keyword>
<comment type="similarity">
    <text evidence="1">Belongs to the thioredoxin family.</text>
</comment>
<proteinExistence type="inferred from homology"/>
<protein>
    <recommendedName>
        <fullName evidence="4">Thioredoxin domain-containing protein</fullName>
    </recommendedName>
</protein>
<feature type="domain" description="Thioredoxin" evidence="4">
    <location>
        <begin position="32"/>
        <end position="167"/>
    </location>
</feature>
<dbReference type="InterPro" id="IPR036249">
    <property type="entry name" value="Thioredoxin-like_sf"/>
</dbReference>
<feature type="region of interest" description="Disordered" evidence="2">
    <location>
        <begin position="30"/>
        <end position="52"/>
    </location>
</feature>